<proteinExistence type="predicted"/>
<organism evidence="1 2">
    <name type="scientific">Monopterus albus</name>
    <name type="common">Swamp eel</name>
    <dbReference type="NCBI Taxonomy" id="43700"/>
    <lineage>
        <taxon>Eukaryota</taxon>
        <taxon>Metazoa</taxon>
        <taxon>Chordata</taxon>
        <taxon>Craniata</taxon>
        <taxon>Vertebrata</taxon>
        <taxon>Euteleostomi</taxon>
        <taxon>Actinopterygii</taxon>
        <taxon>Neopterygii</taxon>
        <taxon>Teleostei</taxon>
        <taxon>Neoteleostei</taxon>
        <taxon>Acanthomorphata</taxon>
        <taxon>Anabantaria</taxon>
        <taxon>Synbranchiformes</taxon>
        <taxon>Synbranchidae</taxon>
        <taxon>Monopterus</taxon>
    </lineage>
</organism>
<dbReference type="GO" id="GO:0003676">
    <property type="term" value="F:nucleic acid binding"/>
    <property type="evidence" value="ECO:0007669"/>
    <property type="project" value="InterPro"/>
</dbReference>
<dbReference type="Gene3D" id="3.30.420.10">
    <property type="entry name" value="Ribonuclease H-like superfamily/Ribonuclease H"/>
    <property type="match status" value="1"/>
</dbReference>
<protein>
    <submittedName>
        <fullName evidence="1">Uncharacterized protein</fullName>
    </submittedName>
</protein>
<dbReference type="Ensembl" id="ENSMALT00000031184.1">
    <property type="protein sequence ID" value="ENSMALP00000030644.1"/>
    <property type="gene ID" value="ENSMALG00000021173.1"/>
</dbReference>
<keyword evidence="2" id="KW-1185">Reference proteome</keyword>
<sequence>KHVMFQHFTGLLSLDNFIPENLWVDLNRAVHSRQPSNLVDLEQVCHEQWVKITPEKIQMLFRGYPKRLVEVTEDK</sequence>
<evidence type="ECO:0000313" key="1">
    <source>
        <dbReference type="Ensembl" id="ENSMALP00000030644.1"/>
    </source>
</evidence>
<evidence type="ECO:0000313" key="2">
    <source>
        <dbReference type="Proteomes" id="UP000261600"/>
    </source>
</evidence>
<dbReference type="STRING" id="43700.ENSMALP00000030644"/>
<accession>A0A3Q3K9K3</accession>
<name>A0A3Q3K9K3_MONAL</name>
<reference evidence="1" key="1">
    <citation type="submission" date="2025-08" db="UniProtKB">
        <authorList>
            <consortium name="Ensembl"/>
        </authorList>
    </citation>
    <scope>IDENTIFICATION</scope>
</reference>
<reference evidence="1" key="2">
    <citation type="submission" date="2025-09" db="UniProtKB">
        <authorList>
            <consortium name="Ensembl"/>
        </authorList>
    </citation>
    <scope>IDENTIFICATION</scope>
</reference>
<dbReference type="Proteomes" id="UP000261600">
    <property type="component" value="Unplaced"/>
</dbReference>
<dbReference type="InterPro" id="IPR036397">
    <property type="entry name" value="RNaseH_sf"/>
</dbReference>
<dbReference type="AlphaFoldDB" id="A0A3Q3K9K3"/>